<protein>
    <recommendedName>
        <fullName evidence="3">dTTP/UTP pyrophosphatase</fullName>
        <shortName evidence="3">dTTPase/UTPase</shortName>
        <ecNumber evidence="3">3.6.1.9</ecNumber>
    </recommendedName>
    <alternativeName>
        <fullName evidence="3">Nucleoside triphosphate pyrophosphatase</fullName>
    </alternativeName>
    <alternativeName>
        <fullName evidence="3">Nucleotide pyrophosphatase</fullName>
        <shortName evidence="3">Nucleotide PPase</shortName>
    </alternativeName>
</protein>
<comment type="similarity">
    <text evidence="3">Belongs to the Maf family. YhdE subfamily.</text>
</comment>
<dbReference type="InterPro" id="IPR003697">
    <property type="entry name" value="Maf-like"/>
</dbReference>
<feature type="site" description="Important for substrate specificity" evidence="3">
    <location>
        <position position="12"/>
    </location>
</feature>
<dbReference type="PANTHER" id="PTHR43213:SF5">
    <property type="entry name" value="BIFUNCTIONAL DTTP_UTP PYROPHOSPHATASE_METHYLTRANSFERASE PROTEIN-RELATED"/>
    <property type="match status" value="1"/>
</dbReference>
<comment type="catalytic activity">
    <reaction evidence="3">
        <text>dTTP + H2O = dTMP + diphosphate + H(+)</text>
        <dbReference type="Rhea" id="RHEA:28534"/>
        <dbReference type="ChEBI" id="CHEBI:15377"/>
        <dbReference type="ChEBI" id="CHEBI:15378"/>
        <dbReference type="ChEBI" id="CHEBI:33019"/>
        <dbReference type="ChEBI" id="CHEBI:37568"/>
        <dbReference type="ChEBI" id="CHEBI:63528"/>
        <dbReference type="EC" id="3.6.1.9"/>
    </reaction>
</comment>
<evidence type="ECO:0000313" key="5">
    <source>
        <dbReference type="Proteomes" id="UP001518925"/>
    </source>
</evidence>
<dbReference type="HAMAP" id="MF_00528">
    <property type="entry name" value="Maf"/>
    <property type="match status" value="1"/>
</dbReference>
<evidence type="ECO:0000313" key="4">
    <source>
        <dbReference type="EMBL" id="MBM6619749.1"/>
    </source>
</evidence>
<keyword evidence="3" id="KW-0963">Cytoplasm</keyword>
<comment type="cofactor">
    <cofactor evidence="1 3">
        <name>a divalent metal cation</name>
        <dbReference type="ChEBI" id="CHEBI:60240"/>
    </cofactor>
</comment>
<proteinExistence type="inferred from homology"/>
<keyword evidence="5" id="KW-1185">Reference proteome</keyword>
<feature type="active site" description="Proton acceptor" evidence="3">
    <location>
        <position position="69"/>
    </location>
</feature>
<evidence type="ECO:0000256" key="3">
    <source>
        <dbReference type="HAMAP-Rule" id="MF_00528"/>
    </source>
</evidence>
<dbReference type="EMBL" id="JAFELM010000044">
    <property type="protein sequence ID" value="MBM6619749.1"/>
    <property type="molecule type" value="Genomic_DNA"/>
</dbReference>
<dbReference type="PANTHER" id="PTHR43213">
    <property type="entry name" value="BIFUNCTIONAL DTTP/UTP PYROPHOSPHATASE/METHYLTRANSFERASE PROTEIN-RELATED"/>
    <property type="match status" value="1"/>
</dbReference>
<comment type="function">
    <text evidence="3">Nucleoside triphosphate pyrophosphatase that hydrolyzes dTTP and UTP. May have a dual role in cell division arrest and in preventing the incorporation of modified nucleotides into cellular nucleic acids.</text>
</comment>
<dbReference type="InterPro" id="IPR029001">
    <property type="entry name" value="ITPase-like_fam"/>
</dbReference>
<accession>A0ABS2DMM0</accession>
<dbReference type="NCBIfam" id="TIGR00172">
    <property type="entry name" value="maf"/>
    <property type="match status" value="1"/>
</dbReference>
<comment type="caution">
    <text evidence="4">The sequence shown here is derived from an EMBL/GenBank/DDBJ whole genome shotgun (WGS) entry which is preliminary data.</text>
</comment>
<dbReference type="Gene3D" id="3.90.950.10">
    <property type="match status" value="1"/>
</dbReference>
<dbReference type="Proteomes" id="UP001518925">
    <property type="component" value="Unassembled WGS sequence"/>
</dbReference>
<dbReference type="Pfam" id="PF02545">
    <property type="entry name" value="Maf"/>
    <property type="match status" value="1"/>
</dbReference>
<keyword evidence="3" id="KW-0546">Nucleotide metabolism</keyword>
<comment type="caution">
    <text evidence="3">Lacks conserved residue(s) required for the propagation of feature annotation.</text>
</comment>
<name>A0ABS2DMM0_9BACI</name>
<dbReference type="SUPFAM" id="SSF52972">
    <property type="entry name" value="ITPase-like"/>
    <property type="match status" value="1"/>
</dbReference>
<dbReference type="EC" id="3.6.1.9" evidence="3"/>
<reference evidence="4 5" key="1">
    <citation type="submission" date="2021-02" db="EMBL/GenBank/DDBJ databases">
        <title>Bacillus sp. RD4P76, an endophyte from a halophyte.</title>
        <authorList>
            <person name="Sun J.-Q."/>
        </authorList>
    </citation>
    <scope>NUCLEOTIDE SEQUENCE [LARGE SCALE GENOMIC DNA]</scope>
    <source>
        <strain evidence="4 5">RD4P76</strain>
    </source>
</reference>
<gene>
    <name evidence="4" type="primary">maf</name>
    <name evidence="4" type="ORF">JR050_18975</name>
</gene>
<organism evidence="4 5">
    <name type="scientific">Bacillus suaedaesalsae</name>
    <dbReference type="NCBI Taxonomy" id="2810349"/>
    <lineage>
        <taxon>Bacteria</taxon>
        <taxon>Bacillati</taxon>
        <taxon>Bacillota</taxon>
        <taxon>Bacilli</taxon>
        <taxon>Bacillales</taxon>
        <taxon>Bacillaceae</taxon>
        <taxon>Bacillus</taxon>
    </lineage>
</organism>
<keyword evidence="2 3" id="KW-0378">Hydrolase</keyword>
<feature type="site" description="Important for substrate specificity" evidence="3">
    <location>
        <position position="70"/>
    </location>
</feature>
<dbReference type="RefSeq" id="WP_204205283.1">
    <property type="nucleotide sequence ID" value="NZ_JAFELM010000044.1"/>
</dbReference>
<evidence type="ECO:0000256" key="1">
    <source>
        <dbReference type="ARBA" id="ARBA00001968"/>
    </source>
</evidence>
<sequence>MQHLILASSSPRRKELLTNLGITFDVSASTIEEIINPSHTPEEVVVSLASQKARDVAKQYPNSIVVGADTIVVKNTNILGKPKDEEEAFKMLSMLSGTTHHVLTGVALVKAGSVHSFYVDTEVTFWPLSKEDIKQYIQSKEPFDKAGSYGIQGLGAAFVKEIKGDYFSVVGLPVSTLIRELKKLGFKP</sequence>
<comment type="catalytic activity">
    <reaction evidence="3">
        <text>UTP + H2O = UMP + diphosphate + H(+)</text>
        <dbReference type="Rhea" id="RHEA:29395"/>
        <dbReference type="ChEBI" id="CHEBI:15377"/>
        <dbReference type="ChEBI" id="CHEBI:15378"/>
        <dbReference type="ChEBI" id="CHEBI:33019"/>
        <dbReference type="ChEBI" id="CHEBI:46398"/>
        <dbReference type="ChEBI" id="CHEBI:57865"/>
        <dbReference type="EC" id="3.6.1.9"/>
    </reaction>
</comment>
<comment type="subcellular location">
    <subcellularLocation>
        <location evidence="3">Cytoplasm</location>
    </subcellularLocation>
</comment>
<dbReference type="PIRSF" id="PIRSF006305">
    <property type="entry name" value="Maf"/>
    <property type="match status" value="1"/>
</dbReference>
<feature type="site" description="Important for substrate specificity" evidence="3">
    <location>
        <position position="152"/>
    </location>
</feature>
<evidence type="ECO:0000256" key="2">
    <source>
        <dbReference type="ARBA" id="ARBA00022801"/>
    </source>
</evidence>
<dbReference type="CDD" id="cd00555">
    <property type="entry name" value="Maf"/>
    <property type="match status" value="1"/>
</dbReference>